<feature type="transmembrane region" description="Helical" evidence="1">
    <location>
        <begin position="57"/>
        <end position="80"/>
    </location>
</feature>
<protein>
    <recommendedName>
        <fullName evidence="6">Transmembrane protein</fullName>
    </recommendedName>
</protein>
<dbReference type="RefSeq" id="WP_011108717.1">
    <property type="nucleotide sequence ID" value="NZ_CAXKYD010000010.1"/>
</dbReference>
<organism evidence="2 5">
    <name type="scientific">Bacteroides thetaiotaomicron</name>
    <dbReference type="NCBI Taxonomy" id="818"/>
    <lineage>
        <taxon>Bacteria</taxon>
        <taxon>Pseudomonadati</taxon>
        <taxon>Bacteroidota</taxon>
        <taxon>Bacteroidia</taxon>
        <taxon>Bacteroidales</taxon>
        <taxon>Bacteroidaceae</taxon>
        <taxon>Bacteroides</taxon>
    </lineage>
</organism>
<evidence type="ECO:0000313" key="3">
    <source>
        <dbReference type="EMBL" id="KAB4484512.1"/>
    </source>
</evidence>
<sequence length="336" mass="38390">MRNKRLQGLVTAGRWTLPAAIFICTLCWVLTSVLLPELTMTAGEEGGSVLWQSARTLLLPAWAEHLVSFLIYAAIGYFLIELNNRFSIIRMRASVQTAIYFLLVTVCPEMHLLYAGNVAAITFLFSIYFLFKSYQQAQASGYLFYSFLFIGAGSILFPQLTFFSVLWLFEAHRFQSLTFRSFCGALIGWTMPYWMLFGHAFFYDQMELFYHPFKELATFGDIFNLQILQPWELATLGYLLVLFIVSAAHCVVAGFEDKIRTRAYLQFLIDVTLFLFVLIVLQPSQCSNLLPLLMISNSILIGHLFVLTNNKTSNIFFIVATVCLILLFGFNVWTLL</sequence>
<feature type="transmembrane region" description="Helical" evidence="1">
    <location>
        <begin position="100"/>
        <end position="131"/>
    </location>
</feature>
<feature type="transmembrane region" description="Helical" evidence="1">
    <location>
        <begin position="143"/>
        <end position="169"/>
    </location>
</feature>
<feature type="transmembrane region" description="Helical" evidence="1">
    <location>
        <begin position="315"/>
        <end position="333"/>
    </location>
</feature>
<evidence type="ECO:0008006" key="6">
    <source>
        <dbReference type="Google" id="ProtNLM"/>
    </source>
</evidence>
<evidence type="ECO:0000313" key="2">
    <source>
        <dbReference type="EMBL" id="KAB4315508.1"/>
    </source>
</evidence>
<feature type="transmembrane region" description="Helical" evidence="1">
    <location>
        <begin position="264"/>
        <end position="283"/>
    </location>
</feature>
<evidence type="ECO:0000313" key="4">
    <source>
        <dbReference type="Proteomes" id="UP000436858"/>
    </source>
</evidence>
<dbReference type="Proteomes" id="UP000440614">
    <property type="component" value="Unassembled WGS sequence"/>
</dbReference>
<evidence type="ECO:0000313" key="5">
    <source>
        <dbReference type="Proteomes" id="UP000440614"/>
    </source>
</evidence>
<keyword evidence="1" id="KW-0472">Membrane</keyword>
<dbReference type="KEGG" id="btho:Btheta7330_05051"/>
<evidence type="ECO:0000256" key="1">
    <source>
        <dbReference type="SAM" id="Phobius"/>
    </source>
</evidence>
<accession>A0A0P0FKW2</accession>
<dbReference type="Proteomes" id="UP000436858">
    <property type="component" value="Unassembled WGS sequence"/>
</dbReference>
<dbReference type="OMA" id="YSRMVSC"/>
<feature type="transmembrane region" description="Helical" evidence="1">
    <location>
        <begin position="12"/>
        <end position="35"/>
    </location>
</feature>
<keyword evidence="1" id="KW-0812">Transmembrane</keyword>
<comment type="caution">
    <text evidence="2">The sequence shown here is derived from an EMBL/GenBank/DDBJ whole genome shotgun (WGS) entry which is preliminary data.</text>
</comment>
<proteinExistence type="predicted"/>
<name>A0A0P0FKW2_BACT4</name>
<feature type="transmembrane region" description="Helical" evidence="1">
    <location>
        <begin position="181"/>
        <end position="203"/>
    </location>
</feature>
<dbReference type="GeneID" id="60924432"/>
<feature type="transmembrane region" description="Helical" evidence="1">
    <location>
        <begin position="233"/>
        <end position="252"/>
    </location>
</feature>
<dbReference type="EMBL" id="WCRY01000005">
    <property type="protein sequence ID" value="KAB4484512.1"/>
    <property type="molecule type" value="Genomic_DNA"/>
</dbReference>
<gene>
    <name evidence="3" type="ORF">GAN91_07735</name>
    <name evidence="2" type="ORF">GAO51_02645</name>
</gene>
<reference evidence="4 5" key="1">
    <citation type="journal article" date="2019" name="Nat. Med.">
        <title>A library of human gut bacterial isolates paired with longitudinal multiomics data enables mechanistic microbiome research.</title>
        <authorList>
            <person name="Poyet M."/>
            <person name="Groussin M."/>
            <person name="Gibbons S.M."/>
            <person name="Avila-Pacheco J."/>
            <person name="Jiang X."/>
            <person name="Kearney S.M."/>
            <person name="Perrotta A.R."/>
            <person name="Berdy B."/>
            <person name="Zhao S."/>
            <person name="Lieberman T.D."/>
            <person name="Swanson P.K."/>
            <person name="Smith M."/>
            <person name="Roesemann S."/>
            <person name="Alexander J.E."/>
            <person name="Rich S.A."/>
            <person name="Livny J."/>
            <person name="Vlamakis H."/>
            <person name="Clish C."/>
            <person name="Bullock K."/>
            <person name="Deik A."/>
            <person name="Scott J."/>
            <person name="Pierce K.A."/>
            <person name="Xavier R.J."/>
            <person name="Alm E.J."/>
        </authorList>
    </citation>
    <scope>NUCLEOTIDE SEQUENCE [LARGE SCALE GENOMIC DNA]</scope>
    <source>
        <strain evidence="3 4">BIOML-A162</strain>
        <strain evidence="2 5">BIOML-A188</strain>
    </source>
</reference>
<keyword evidence="1" id="KW-1133">Transmembrane helix</keyword>
<feature type="transmembrane region" description="Helical" evidence="1">
    <location>
        <begin position="289"/>
        <end position="308"/>
    </location>
</feature>
<dbReference type="EMBL" id="WCSY01000002">
    <property type="protein sequence ID" value="KAB4315508.1"/>
    <property type="molecule type" value="Genomic_DNA"/>
</dbReference>
<dbReference type="AlphaFoldDB" id="A0A0P0FKW2"/>